<feature type="transmembrane region" description="Helical" evidence="8">
    <location>
        <begin position="119"/>
        <end position="141"/>
    </location>
</feature>
<feature type="transmembrane region" description="Helical" evidence="8">
    <location>
        <begin position="249"/>
        <end position="268"/>
    </location>
</feature>
<dbReference type="PIRSF" id="PIRSF005355">
    <property type="entry name" value="UBIAD1"/>
    <property type="match status" value="1"/>
</dbReference>
<dbReference type="InterPro" id="IPR004657">
    <property type="entry name" value="MenA"/>
</dbReference>
<comment type="subcellular location">
    <subcellularLocation>
        <location evidence="8">Cell membrane</location>
        <topology evidence="8">Multi-pass membrane protein</topology>
    </subcellularLocation>
    <subcellularLocation>
        <location evidence="1">Membrane</location>
        <topology evidence="1">Multi-pass membrane protein</topology>
    </subcellularLocation>
</comment>
<feature type="transmembrane region" description="Helical" evidence="8">
    <location>
        <begin position="12"/>
        <end position="33"/>
    </location>
</feature>
<comment type="similarity">
    <text evidence="8">Belongs to the MenA family. Type 1 subfamily.</text>
</comment>
<dbReference type="EC" id="2.5.1.74" evidence="8 9"/>
<protein>
    <recommendedName>
        <fullName evidence="8 9">1,4-dihydroxy-2-naphthoate octaprenyltransferase</fullName>
        <shortName evidence="8">DHNA-octaprenyltransferase</shortName>
        <ecNumber evidence="8 9">2.5.1.74</ecNumber>
    </recommendedName>
</protein>
<comment type="pathway">
    <text evidence="8">Quinol/quinone metabolism; menaquinone biosynthesis; menaquinol from 1,4-dihydroxy-2-naphthoate: step 1/2.</text>
</comment>
<dbReference type="NCBIfam" id="TIGR00751">
    <property type="entry name" value="menA"/>
    <property type="match status" value="1"/>
</dbReference>
<dbReference type="PANTHER" id="PTHR13929:SF0">
    <property type="entry name" value="UBIA PRENYLTRANSFERASE DOMAIN-CONTAINING PROTEIN 1"/>
    <property type="match status" value="1"/>
</dbReference>
<dbReference type="Pfam" id="PF01040">
    <property type="entry name" value="UbiA"/>
    <property type="match status" value="1"/>
</dbReference>
<feature type="transmembrane region" description="Helical" evidence="8">
    <location>
        <begin position="153"/>
        <end position="172"/>
    </location>
</feature>
<keyword evidence="3 8" id="KW-1003">Cell membrane</keyword>
<feature type="transmembrane region" description="Helical" evidence="8">
    <location>
        <begin position="224"/>
        <end position="243"/>
    </location>
</feature>
<evidence type="ECO:0000256" key="2">
    <source>
        <dbReference type="ARBA" id="ARBA00022428"/>
    </source>
</evidence>
<dbReference type="HAMAP" id="MF_01937">
    <property type="entry name" value="MenA_1"/>
    <property type="match status" value="1"/>
</dbReference>
<dbReference type="GO" id="GO:0046428">
    <property type="term" value="F:1,4-dihydroxy-2-naphthoate polyprenyltransferase activity"/>
    <property type="evidence" value="ECO:0007669"/>
    <property type="project" value="UniProtKB-UniRule"/>
</dbReference>
<evidence type="ECO:0000256" key="6">
    <source>
        <dbReference type="ARBA" id="ARBA00022989"/>
    </source>
</evidence>
<evidence type="ECO:0000256" key="8">
    <source>
        <dbReference type="HAMAP-Rule" id="MF_01937"/>
    </source>
</evidence>
<dbReference type="InterPro" id="IPR026046">
    <property type="entry name" value="UBIAD1"/>
</dbReference>
<dbReference type="PANTHER" id="PTHR13929">
    <property type="entry name" value="1,4-DIHYDROXY-2-NAPHTHOATE OCTAPRENYLTRANSFERASE"/>
    <property type="match status" value="1"/>
</dbReference>
<dbReference type="UniPathway" id="UPA00079">
    <property type="reaction ID" value="UER00168"/>
</dbReference>
<dbReference type="Proteomes" id="UP000286990">
    <property type="component" value="Unassembled WGS sequence"/>
</dbReference>
<keyword evidence="2 8" id="KW-0474">Menaquinone biosynthesis</keyword>
<evidence type="ECO:0000256" key="4">
    <source>
        <dbReference type="ARBA" id="ARBA00022679"/>
    </source>
</evidence>
<reference evidence="11" key="2">
    <citation type="submission" date="2018-12" db="EMBL/GenBank/DDBJ databases">
        <title>Maribacter lutimaris sp. nov., isolated from marine sediment.</title>
        <authorList>
            <person name="Kim K.K."/>
        </authorList>
    </citation>
    <scope>NUCLEOTIDE SEQUENCE [LARGE SCALE GENOMIC DNA]</scope>
    <source>
        <strain evidence="11">PoM-212</strain>
    </source>
</reference>
<keyword evidence="7 8" id="KW-0472">Membrane</keyword>
<feature type="transmembrane region" description="Helical" evidence="8">
    <location>
        <begin position="39"/>
        <end position="58"/>
    </location>
</feature>
<feature type="transmembrane region" description="Helical" evidence="8">
    <location>
        <begin position="178"/>
        <end position="196"/>
    </location>
</feature>
<evidence type="ECO:0000256" key="3">
    <source>
        <dbReference type="ARBA" id="ARBA00022475"/>
    </source>
</evidence>
<name>A0A3R8PXU3_9FLAO</name>
<evidence type="ECO:0000313" key="10">
    <source>
        <dbReference type="EMBL" id="RRQ48795.1"/>
    </source>
</evidence>
<dbReference type="GO" id="GO:0009234">
    <property type="term" value="P:menaquinone biosynthetic process"/>
    <property type="evidence" value="ECO:0007669"/>
    <property type="project" value="UniProtKB-UniRule"/>
</dbReference>
<comment type="catalytic activity">
    <reaction evidence="8">
        <text>an all-trans-polyprenyl diphosphate + 1,4-dihydroxy-2-naphthoate + H(+) = a 2-demethylmenaquinol + CO2 + diphosphate</text>
        <dbReference type="Rhea" id="RHEA:26478"/>
        <dbReference type="Rhea" id="RHEA-COMP:9563"/>
        <dbReference type="Rhea" id="RHEA-COMP:9564"/>
        <dbReference type="ChEBI" id="CHEBI:11173"/>
        <dbReference type="ChEBI" id="CHEBI:15378"/>
        <dbReference type="ChEBI" id="CHEBI:16526"/>
        <dbReference type="ChEBI" id="CHEBI:33019"/>
        <dbReference type="ChEBI" id="CHEBI:55437"/>
        <dbReference type="ChEBI" id="CHEBI:58914"/>
        <dbReference type="EC" id="2.5.1.74"/>
    </reaction>
</comment>
<evidence type="ECO:0000256" key="9">
    <source>
        <dbReference type="NCBIfam" id="TIGR00751"/>
    </source>
</evidence>
<evidence type="ECO:0000256" key="7">
    <source>
        <dbReference type="ARBA" id="ARBA00023136"/>
    </source>
</evidence>
<dbReference type="CDD" id="cd13962">
    <property type="entry name" value="PT_UbiA_UBIAD1"/>
    <property type="match status" value="1"/>
</dbReference>
<comment type="function">
    <text evidence="8">Conversion of 1,4-dihydroxy-2-naphthoate (DHNA) to demethylmenaquinone (DMK).</text>
</comment>
<keyword evidence="6 8" id="KW-1133">Transmembrane helix</keyword>
<keyword evidence="4 8" id="KW-0808">Transferase</keyword>
<dbReference type="AlphaFoldDB" id="A0A3R8PXU3"/>
<gene>
    <name evidence="8 10" type="primary">menA</name>
    <name evidence="10" type="ORF">DZC72_14080</name>
</gene>
<evidence type="ECO:0000313" key="11">
    <source>
        <dbReference type="Proteomes" id="UP000286990"/>
    </source>
</evidence>
<dbReference type="OrthoDB" id="9767568at2"/>
<organism evidence="10 11">
    <name type="scientific">Maribacter algicola</name>
    <dbReference type="NCBI Taxonomy" id="2498892"/>
    <lineage>
        <taxon>Bacteria</taxon>
        <taxon>Pseudomonadati</taxon>
        <taxon>Bacteroidota</taxon>
        <taxon>Flavobacteriia</taxon>
        <taxon>Flavobacteriales</taxon>
        <taxon>Flavobacteriaceae</taxon>
        <taxon>Maribacter</taxon>
    </lineage>
</organism>
<dbReference type="InterPro" id="IPR000537">
    <property type="entry name" value="UbiA_prenyltransferase"/>
</dbReference>
<reference evidence="11" key="1">
    <citation type="submission" date="2018-08" db="EMBL/GenBank/DDBJ databases">
        <authorList>
            <person name="Khan S.A."/>
            <person name="J S.E."/>
        </authorList>
    </citation>
    <scope>NUCLEOTIDE SEQUENCE [LARGE SCALE GENOMIC DNA]</scope>
    <source>
        <strain evidence="11">PoM-212</strain>
    </source>
</reference>
<dbReference type="RefSeq" id="WP_125223519.1">
    <property type="nucleotide sequence ID" value="NZ_QUSX01000002.1"/>
</dbReference>
<evidence type="ECO:0000256" key="1">
    <source>
        <dbReference type="ARBA" id="ARBA00004141"/>
    </source>
</evidence>
<dbReference type="GO" id="GO:0042371">
    <property type="term" value="P:vitamin K biosynthetic process"/>
    <property type="evidence" value="ECO:0007669"/>
    <property type="project" value="TreeGrafter"/>
</dbReference>
<keyword evidence="5 8" id="KW-0812">Transmembrane</keyword>
<dbReference type="GO" id="GO:0005886">
    <property type="term" value="C:plasma membrane"/>
    <property type="evidence" value="ECO:0007669"/>
    <property type="project" value="UniProtKB-SubCell"/>
</dbReference>
<feature type="transmembrane region" description="Helical" evidence="8">
    <location>
        <begin position="280"/>
        <end position="298"/>
    </location>
</feature>
<sequence>MNQVRAWINAARLRTLPLSVSGILVGAGLASFYGSFQPVIFWLAILTTIGFQVTSNFANDYGDGIKGTDNQNRIGPKRALQSGLLSKSALKKGIIVSIVIDFLLVLVLLFVSFGIEELLWTMLFIFLGVLSIWAAINYTIGKNAYGYNGLGDLFVFVFFGLVGVLGSMFLFIKTIPVLAALPAITVGLLSVGVLNLNNLRDHRSDKESGKNTLIVKMGFARGKIYHLVLLSVAFLSLLIFLNLTAKSWWGYFSLLAFIPIFLHFRKVQNITDPALLDPELKILALSTFLMAVLFYFSYHNFL</sequence>
<dbReference type="EMBL" id="QUSX01000002">
    <property type="protein sequence ID" value="RRQ48795.1"/>
    <property type="molecule type" value="Genomic_DNA"/>
</dbReference>
<accession>A0A3R8PXU3</accession>
<comment type="caution">
    <text evidence="10">The sequence shown here is derived from an EMBL/GenBank/DDBJ whole genome shotgun (WGS) entry which is preliminary data.</text>
</comment>
<feature type="transmembrane region" description="Helical" evidence="8">
    <location>
        <begin position="94"/>
        <end position="113"/>
    </location>
</feature>
<keyword evidence="11" id="KW-1185">Reference proteome</keyword>
<evidence type="ECO:0000256" key="5">
    <source>
        <dbReference type="ARBA" id="ARBA00022692"/>
    </source>
</evidence>
<proteinExistence type="inferred from homology"/>